<reference evidence="1 2" key="1">
    <citation type="journal article" date="2012" name="PLoS Pathog.">
        <title>Diverse lifestyles and strategies of plant pathogenesis encoded in the genomes of eighteen Dothideomycetes fungi.</title>
        <authorList>
            <person name="Ohm R.A."/>
            <person name="Feau N."/>
            <person name="Henrissat B."/>
            <person name="Schoch C.L."/>
            <person name="Horwitz B.A."/>
            <person name="Barry K.W."/>
            <person name="Condon B.J."/>
            <person name="Copeland A.C."/>
            <person name="Dhillon B."/>
            <person name="Glaser F."/>
            <person name="Hesse C.N."/>
            <person name="Kosti I."/>
            <person name="LaButti K."/>
            <person name="Lindquist E.A."/>
            <person name="Lucas S."/>
            <person name="Salamov A.A."/>
            <person name="Bradshaw R.E."/>
            <person name="Ciuffetti L."/>
            <person name="Hamelin R.C."/>
            <person name="Kema G.H.J."/>
            <person name="Lawrence C."/>
            <person name="Scott J.A."/>
            <person name="Spatafora J.W."/>
            <person name="Turgeon B.G."/>
            <person name="de Wit P.J.G.M."/>
            <person name="Zhong S."/>
            <person name="Goodwin S.B."/>
            <person name="Grigoriev I.V."/>
        </authorList>
    </citation>
    <scope>NUCLEOTIDE SEQUENCE [LARGE SCALE GENOMIC DNA]</scope>
    <source>
        <strain evidence="2">C5 / ATCC 48332 / race O</strain>
    </source>
</reference>
<dbReference type="Proteomes" id="UP000016936">
    <property type="component" value="Unassembled WGS sequence"/>
</dbReference>
<accession>M2T1P6</accession>
<evidence type="ECO:0000313" key="2">
    <source>
        <dbReference type="Proteomes" id="UP000016936"/>
    </source>
</evidence>
<dbReference type="AlphaFoldDB" id="M2T1P6"/>
<name>M2T1P6_COCH5</name>
<reference evidence="2" key="2">
    <citation type="journal article" date="2013" name="PLoS Genet.">
        <title>Comparative genome structure, secondary metabolite, and effector coding capacity across Cochliobolus pathogens.</title>
        <authorList>
            <person name="Condon B.J."/>
            <person name="Leng Y."/>
            <person name="Wu D."/>
            <person name="Bushley K.E."/>
            <person name="Ohm R.A."/>
            <person name="Otillar R."/>
            <person name="Martin J."/>
            <person name="Schackwitz W."/>
            <person name="Grimwood J."/>
            <person name="MohdZainudin N."/>
            <person name="Xue C."/>
            <person name="Wang R."/>
            <person name="Manning V.A."/>
            <person name="Dhillon B."/>
            <person name="Tu Z.J."/>
            <person name="Steffenson B.J."/>
            <person name="Salamov A."/>
            <person name="Sun H."/>
            <person name="Lowry S."/>
            <person name="LaButti K."/>
            <person name="Han J."/>
            <person name="Copeland A."/>
            <person name="Lindquist E."/>
            <person name="Barry K."/>
            <person name="Schmutz J."/>
            <person name="Baker S.E."/>
            <person name="Ciuffetti L.M."/>
            <person name="Grigoriev I.V."/>
            <person name="Zhong S."/>
            <person name="Turgeon B.G."/>
        </authorList>
    </citation>
    <scope>NUCLEOTIDE SEQUENCE [LARGE SCALE GENOMIC DNA]</scope>
    <source>
        <strain evidence="2">C5 / ATCC 48332 / race O</strain>
    </source>
</reference>
<gene>
    <name evidence="1" type="ORF">COCHEDRAFT_1155894</name>
</gene>
<keyword evidence="2" id="KW-1185">Reference proteome</keyword>
<organism evidence="1 2">
    <name type="scientific">Cochliobolus heterostrophus (strain C5 / ATCC 48332 / race O)</name>
    <name type="common">Southern corn leaf blight fungus</name>
    <name type="synonym">Bipolaris maydis</name>
    <dbReference type="NCBI Taxonomy" id="701091"/>
    <lineage>
        <taxon>Eukaryota</taxon>
        <taxon>Fungi</taxon>
        <taxon>Dikarya</taxon>
        <taxon>Ascomycota</taxon>
        <taxon>Pezizomycotina</taxon>
        <taxon>Dothideomycetes</taxon>
        <taxon>Pleosporomycetidae</taxon>
        <taxon>Pleosporales</taxon>
        <taxon>Pleosporineae</taxon>
        <taxon>Pleosporaceae</taxon>
        <taxon>Bipolaris</taxon>
    </lineage>
</organism>
<dbReference type="EMBL" id="KB445576">
    <property type="protein sequence ID" value="EMD91530.1"/>
    <property type="molecule type" value="Genomic_DNA"/>
</dbReference>
<dbReference type="HOGENOM" id="CLU_2145615_0_0_1"/>
<proteinExistence type="predicted"/>
<protein>
    <submittedName>
        <fullName evidence="1">Uncharacterized protein</fullName>
    </submittedName>
</protein>
<evidence type="ECO:0000313" key="1">
    <source>
        <dbReference type="EMBL" id="EMD91530.1"/>
    </source>
</evidence>
<sequence length="112" mass="12095">MHVPKKRGGRALPFDTAMAVCVGYGARLDGHGCTLPQTSELVSLGPGDGIHSTAVWSNSCLSVMTGLCNLPTILRHCPCANTGPQFEKLQKFKCNIDVTVRRRWTGHGTVYP</sequence>